<dbReference type="InterPro" id="IPR042104">
    <property type="entry name" value="PKS_dehydratase_sf"/>
</dbReference>
<dbReference type="InterPro" id="IPR001227">
    <property type="entry name" value="Ac_transferase_dom_sf"/>
</dbReference>
<accession>A0A8T9CHG8</accession>
<dbReference type="CDD" id="cd05274">
    <property type="entry name" value="KR_FAS_SDR_x"/>
    <property type="match status" value="1"/>
</dbReference>
<dbReference type="SMART" id="SM00826">
    <property type="entry name" value="PKS_DH"/>
    <property type="match status" value="1"/>
</dbReference>
<dbReference type="InterPro" id="IPR014030">
    <property type="entry name" value="Ketoacyl_synth_N"/>
</dbReference>
<dbReference type="InterPro" id="IPR036736">
    <property type="entry name" value="ACP-like_sf"/>
</dbReference>
<feature type="region of interest" description="Disordered" evidence="9">
    <location>
        <begin position="1"/>
        <end position="32"/>
    </location>
</feature>
<dbReference type="SUPFAM" id="SSF53901">
    <property type="entry name" value="Thiolase-like"/>
    <property type="match status" value="1"/>
</dbReference>
<evidence type="ECO:0000259" key="11">
    <source>
        <dbReference type="PROSITE" id="PS52004"/>
    </source>
</evidence>
<dbReference type="InterPro" id="IPR014043">
    <property type="entry name" value="Acyl_transferase_dom"/>
</dbReference>
<dbReference type="Proteomes" id="UP000469558">
    <property type="component" value="Unassembled WGS sequence"/>
</dbReference>
<dbReference type="InterPro" id="IPR049900">
    <property type="entry name" value="PKS_mFAS_DH"/>
</dbReference>
<dbReference type="SUPFAM" id="SSF55048">
    <property type="entry name" value="Probable ACP-binding domain of malonyl-CoA ACP transacylase"/>
    <property type="match status" value="1"/>
</dbReference>
<dbReference type="InterPro" id="IPR050091">
    <property type="entry name" value="PKS_NRPS_Biosynth_Enz"/>
</dbReference>
<name>A0A8T9CHG8_9HELO</name>
<dbReference type="GO" id="GO:0006633">
    <property type="term" value="P:fatty acid biosynthetic process"/>
    <property type="evidence" value="ECO:0007669"/>
    <property type="project" value="TreeGrafter"/>
</dbReference>
<dbReference type="InterPro" id="IPR020843">
    <property type="entry name" value="ER"/>
</dbReference>
<feature type="domain" description="Ketosynthase family 3 (KS3)" evidence="11">
    <location>
        <begin position="44"/>
        <end position="475"/>
    </location>
</feature>
<evidence type="ECO:0000256" key="9">
    <source>
        <dbReference type="SAM" id="MobiDB-lite"/>
    </source>
</evidence>
<dbReference type="Pfam" id="PF00698">
    <property type="entry name" value="Acyl_transf_1"/>
    <property type="match status" value="1"/>
</dbReference>
<dbReference type="Gene3D" id="3.40.50.720">
    <property type="entry name" value="NAD(P)-binding Rossmann-like Domain"/>
    <property type="match status" value="2"/>
</dbReference>
<feature type="active site" description="Proton donor; for dehydratase activity" evidence="8">
    <location>
        <position position="1195"/>
    </location>
</feature>
<dbReference type="InterPro" id="IPR011032">
    <property type="entry name" value="GroES-like_sf"/>
</dbReference>
<evidence type="ECO:0000256" key="1">
    <source>
        <dbReference type="ARBA" id="ARBA00022450"/>
    </source>
</evidence>
<dbReference type="Pfam" id="PF08659">
    <property type="entry name" value="KR"/>
    <property type="match status" value="1"/>
</dbReference>
<dbReference type="Gene3D" id="3.40.47.10">
    <property type="match status" value="1"/>
</dbReference>
<organism evidence="13 14">
    <name type="scientific">Lachnellula suecica</name>
    <dbReference type="NCBI Taxonomy" id="602035"/>
    <lineage>
        <taxon>Eukaryota</taxon>
        <taxon>Fungi</taxon>
        <taxon>Dikarya</taxon>
        <taxon>Ascomycota</taxon>
        <taxon>Pezizomycotina</taxon>
        <taxon>Leotiomycetes</taxon>
        <taxon>Helotiales</taxon>
        <taxon>Lachnaceae</taxon>
        <taxon>Lachnellula</taxon>
    </lineage>
</organism>
<evidence type="ECO:0000256" key="6">
    <source>
        <dbReference type="ARBA" id="ARBA00023268"/>
    </source>
</evidence>
<dbReference type="InterPro" id="IPR016039">
    <property type="entry name" value="Thiolase-like"/>
</dbReference>
<gene>
    <name evidence="13" type="primary">DEP5_0</name>
    <name evidence="13" type="ORF">LSUE1_G002951</name>
</gene>
<dbReference type="Pfam" id="PF08240">
    <property type="entry name" value="ADH_N"/>
    <property type="match status" value="1"/>
</dbReference>
<feature type="compositionally biased region" description="Low complexity" evidence="9">
    <location>
        <begin position="1"/>
        <end position="10"/>
    </location>
</feature>
<dbReference type="PANTHER" id="PTHR43775:SF50">
    <property type="entry name" value="HIGHLY REDUCING POLYKETIDE SYNTHASE SRDA"/>
    <property type="match status" value="1"/>
</dbReference>
<dbReference type="PANTHER" id="PTHR43775">
    <property type="entry name" value="FATTY ACID SYNTHASE"/>
    <property type="match status" value="1"/>
</dbReference>
<dbReference type="PROSITE" id="PS52004">
    <property type="entry name" value="KS3_2"/>
    <property type="match status" value="1"/>
</dbReference>
<feature type="region of interest" description="Disordered" evidence="9">
    <location>
        <begin position="1114"/>
        <end position="1133"/>
    </location>
</feature>
<dbReference type="Gene3D" id="1.10.1200.10">
    <property type="entry name" value="ACP-like"/>
    <property type="match status" value="1"/>
</dbReference>
<dbReference type="Pfam" id="PF16197">
    <property type="entry name" value="KAsynt_C_assoc"/>
    <property type="match status" value="1"/>
</dbReference>
<keyword evidence="2" id="KW-0597">Phosphoprotein</keyword>
<feature type="active site" description="Proton acceptor; for dehydratase activity" evidence="8">
    <location>
        <position position="1013"/>
    </location>
</feature>
<comment type="caution">
    <text evidence="13">The sequence shown here is derived from an EMBL/GenBank/DDBJ whole genome shotgun (WGS) entry which is preliminary data.</text>
</comment>
<feature type="region of interest" description="N-terminal hotdog fold" evidence="8">
    <location>
        <begin position="981"/>
        <end position="1119"/>
    </location>
</feature>
<dbReference type="PROSITE" id="PS50075">
    <property type="entry name" value="CARRIER"/>
    <property type="match status" value="1"/>
</dbReference>
<evidence type="ECO:0000256" key="5">
    <source>
        <dbReference type="ARBA" id="ARBA00023002"/>
    </source>
</evidence>
<feature type="domain" description="Carrier" evidence="10">
    <location>
        <begin position="2297"/>
        <end position="2376"/>
    </location>
</feature>
<keyword evidence="7" id="KW-0012">Acyltransferase</keyword>
<keyword evidence="14" id="KW-1185">Reference proteome</keyword>
<dbReference type="PROSITE" id="PS00012">
    <property type="entry name" value="PHOSPHOPANTETHEINE"/>
    <property type="match status" value="1"/>
</dbReference>
<dbReference type="CDD" id="cd05195">
    <property type="entry name" value="enoyl_red"/>
    <property type="match status" value="1"/>
</dbReference>
<dbReference type="InterPro" id="IPR020841">
    <property type="entry name" value="PKS_Beta-ketoAc_synthase_dom"/>
</dbReference>
<dbReference type="InterPro" id="IPR049551">
    <property type="entry name" value="PKS_DH_C"/>
</dbReference>
<dbReference type="Pfam" id="PF21089">
    <property type="entry name" value="PKS_DH_N"/>
    <property type="match status" value="1"/>
</dbReference>
<evidence type="ECO:0000313" key="14">
    <source>
        <dbReference type="Proteomes" id="UP000469558"/>
    </source>
</evidence>
<feature type="compositionally biased region" description="Basic and acidic residues" evidence="9">
    <location>
        <begin position="11"/>
        <end position="23"/>
    </location>
</feature>
<feature type="domain" description="PKS/mFAS DH" evidence="12">
    <location>
        <begin position="981"/>
        <end position="1285"/>
    </location>
</feature>
<dbReference type="InterPro" id="IPR013154">
    <property type="entry name" value="ADH-like_N"/>
</dbReference>
<dbReference type="InterPro" id="IPR036291">
    <property type="entry name" value="NAD(P)-bd_dom_sf"/>
</dbReference>
<dbReference type="SUPFAM" id="SSF51735">
    <property type="entry name" value="NAD(P)-binding Rossmann-fold domains"/>
    <property type="match status" value="2"/>
</dbReference>
<dbReference type="Pfam" id="PF02801">
    <property type="entry name" value="Ketoacyl-synt_C"/>
    <property type="match status" value="1"/>
</dbReference>
<dbReference type="InterPro" id="IPR032821">
    <property type="entry name" value="PKS_assoc"/>
</dbReference>
<dbReference type="InterPro" id="IPR020807">
    <property type="entry name" value="PKS_DH"/>
</dbReference>
<dbReference type="SMART" id="SM00825">
    <property type="entry name" value="PKS_KS"/>
    <property type="match status" value="1"/>
</dbReference>
<dbReference type="OrthoDB" id="329835at2759"/>
<dbReference type="InterPro" id="IPR049552">
    <property type="entry name" value="PKS_DH_N"/>
</dbReference>
<keyword evidence="6" id="KW-0511">Multifunctional enzyme</keyword>
<dbReference type="InterPro" id="IPR014031">
    <property type="entry name" value="Ketoacyl_synth_C"/>
</dbReference>
<dbReference type="SMART" id="SM00827">
    <property type="entry name" value="PKS_AT"/>
    <property type="match status" value="1"/>
</dbReference>
<sequence length="2384" mass="258000">MPGVLRTSRSSSEDSRSSRKSSDNGEYPALSFPDYAEKPLDEQLEPIAVVGMGCRLPGDVGSPADFWDMMINKRTGNTPKVPASRFNIDAHYHKNNDRPGSFGVLGGYFLTGDLTDFDPGLFGITPIEAMWMDPQQRKLLEVVYEALESGGISLDAISGTRTAVFAASFTADWQQMSFKEPSFRHSLSATGVDPGIISNRISHVFNLNGPSIVCNTACSSSVYALHNACNALRNKEAEGAIVGGVNLIITVDQHMNTAKLGVLSPTSTCHTFDESADGYGRADAVGAVYLKRLSDAIRDGDPIRGVIRSSAVNSNGKVPAVGITHPNRDGQADVIAHAYKRGGNLDPRLTGYFECHGTGTAIGDPLEVHAVSMAMNQERKPGEDPLWIGAVKTNIGHSEAASGLSALIKAVLVVERGTIPPVRGLVTPNPKIKWEEWQVKVPTEPVPFPSHLPVRRVSLNSFGYGGTNAHAVIEASEFLVKHSQKYIFLDSNNPQKLRAPRRSLQRKRPFLLPFSAHDKGTLQRNIDAHGKIVGKYNLLDLSYTLANRRSVLQSKAFTVASHSIIKEAFSNAAASFTFADKKKTPTVGFVFTGQGAQWARMGAELMEYYPSFLRSIRILDLALEDLLDGPDWSIEDILLEDAKISRLNEAEFSQPLCTAIQVAIVQLLAFWGVRPVVTVGHSSGEIAAAYAAGLISAKEAITVAYYRGKVVRDINTGGAMMAVGLGAEAVAPYLADVKSQVNVACHNSPSGVTLSGDAAALEIVKAKLDAESIFARTVNTGGKAYHSHHMAPVAETYEKLVRDAKEHSPFDLPTVTSAKMVSSVTNSIVPEMTVLDETYWSANLKSPVLFNQALQTIMTSEEFSDVDLLIEIGPHSAMSGPIKQIKVELKAEKLEYLPTLLRGTDSAAQILKLAGELFLRSYPIDMERVTAIEETSPTGKLTATKGSIIVDLPPYQWNYTKPFWAESRGSREQRLPKFPRHDVLGQAVIGSSLAEPTWRNMLRSRDLPWLKDHFLGGESVFPAAGYFSMAIEAITQLNELADKPVKIESYVLRDVSIKKALITPDDDNGIEVMLNMRPSVYGESEATTTWWDFSVSSVDEENVKKEHMAGSISINTRPRGKAPRKVPDFPQRASGKAWNKALREVGFDYGPTFQDMDDIRFDGKRYEASCTTNIKTVVDESLGESRYILHPASVDSTLQLSIASIYAGRTNAMDCGVVPVQVDEVAIWPPTEEQIKTSKASAYAWVDRRGIRSFENSVQMVADNGEMIMEIVNVRTTSYEAAVPQKADSAIKEGPYGEVAWDIDFESLETGSDIDAMAVSDLVNLALFKYPDLKILELGAQSAPAILAKNPKASYTSTVSSDEELATASASIKDYHNAKALKLDLAEDLAAQSFKLNSYDILIATGEAPSVEILSKLRSFVKDGGHAVWEFSKPGPVENLQAAGFTGLDLVLKSSTGTTIGLSKASGAVSEQAADTPHSVQLVYRQSQSAVVSKVKAALEALKWSVTVSSLKESLNSTVKEHVVMLADFEGPLLFTLTEDEFLAVQNITNSTSSLLWVTVGGLLEGKKPEFAMVSGLQRAVTSEQASIDFRTLDIDLDTVKTDQAVKSIAKTAQLQLVESKAPEREFCVSNGKTYISRLVRNNALNNVFTASQTTEEMYFSPEDRVSGKVLKGKVVFQQEIVLDNEIKADHVEVQVQSSGLTKQGVLVITGADYPTTFSHEIGGVVTKVGPNVQSLKMGDRVVGFNIDTFASFQEVPAAMLHKLQEKEDMSKAVGALMAYAAAFHGLETLAMVKAKENVLVLHNTGASGTAAIKVAQSNGAIPYVVVKTVEEVSFLKNELGLSEEQIIRPSDGMVSERLAEVTSGHGADVVFSTGTVDVSVAREAWRDIARFGRFVDGGRKDVLSRNALDTVPIQQRGASYSPFDMVELYQARPKIVSDLLTRIIDTYRKGSLAYPGVLQSVNLARLDNAVAAFSDSFGAFKPVIQYQQSEVPIQVLPARVPLKFSSESTYLLVGCLGGLGRSLTSWMLKSGARRFTFLSRSGTDSASAAKLVKDIEAAGAIVQVVRGDATSRADVVRAVQGVPAKYPVKGVIHAAMVLADALFHSMPFQNWKKSVEPKILGAMNLLSVLASAPLDFFVMTSSVSGVLGTPGQGNYAAANTYLDSLARHRLAAGCAATSAVLPMVLGVGVVAENSELEDALTRKGMYGIDEEHLLEAFEASIISQKFEKVPDHVVIGLDPAKLQKAVNDAAATDSFWLEDVRFNHVVHDMNASSDDAAAGGAQSILATAKAAETPAEAIAAVSEHFIGKLARMLMLEVDHFETDVKSIADYGIDSMIGAELRNWIFKEYKMDIPFQQLLAPTLTIGKFAAQVCALNGIGGEVEK</sequence>
<dbReference type="Gene3D" id="3.10.129.110">
    <property type="entry name" value="Polyketide synthase dehydratase"/>
    <property type="match status" value="1"/>
</dbReference>
<dbReference type="InterPro" id="IPR056501">
    <property type="entry name" value="NAD-bd_HRPKS_sdrA"/>
</dbReference>
<dbReference type="CDD" id="cd00833">
    <property type="entry name" value="PKS"/>
    <property type="match status" value="1"/>
</dbReference>
<proteinExistence type="predicted"/>
<evidence type="ECO:0000313" key="13">
    <source>
        <dbReference type="EMBL" id="TVY85299.1"/>
    </source>
</evidence>
<dbReference type="Gene3D" id="3.90.180.10">
    <property type="entry name" value="Medium-chain alcohol dehydrogenases, catalytic domain"/>
    <property type="match status" value="1"/>
</dbReference>
<dbReference type="GO" id="GO:0016491">
    <property type="term" value="F:oxidoreductase activity"/>
    <property type="evidence" value="ECO:0007669"/>
    <property type="project" value="UniProtKB-KW"/>
</dbReference>
<evidence type="ECO:0000256" key="8">
    <source>
        <dbReference type="PROSITE-ProRule" id="PRU01363"/>
    </source>
</evidence>
<dbReference type="InterPro" id="IPR006162">
    <property type="entry name" value="Ppantetheine_attach_site"/>
</dbReference>
<keyword evidence="4" id="KW-0521">NADP</keyword>
<keyword evidence="1" id="KW-0596">Phosphopantetheine</keyword>
<evidence type="ECO:0000256" key="2">
    <source>
        <dbReference type="ARBA" id="ARBA00022553"/>
    </source>
</evidence>
<feature type="region of interest" description="C-terminal hotdog fold" evidence="8">
    <location>
        <begin position="1130"/>
        <end position="1285"/>
    </location>
</feature>
<dbReference type="Pfam" id="PF23297">
    <property type="entry name" value="ACP_SdgA_C"/>
    <property type="match status" value="1"/>
</dbReference>
<keyword evidence="5" id="KW-0560">Oxidoreductase</keyword>
<dbReference type="SUPFAM" id="SSF52151">
    <property type="entry name" value="FabD/lysophospholipase-like"/>
    <property type="match status" value="1"/>
</dbReference>
<protein>
    <submittedName>
        <fullName evidence="13">Reducing polyketide synthase DEP5</fullName>
    </submittedName>
</protein>
<dbReference type="GO" id="GO:0004312">
    <property type="term" value="F:fatty acid synthase activity"/>
    <property type="evidence" value="ECO:0007669"/>
    <property type="project" value="TreeGrafter"/>
</dbReference>
<dbReference type="Pfam" id="PF14765">
    <property type="entry name" value="PS-DH"/>
    <property type="match status" value="1"/>
</dbReference>
<dbReference type="InterPro" id="IPR009081">
    <property type="entry name" value="PP-bd_ACP"/>
</dbReference>
<dbReference type="Gene3D" id="3.40.366.10">
    <property type="entry name" value="Malonyl-Coenzyme A Acyl Carrier Protein, domain 2"/>
    <property type="match status" value="1"/>
</dbReference>
<dbReference type="SUPFAM" id="SSF47336">
    <property type="entry name" value="ACP-like"/>
    <property type="match status" value="1"/>
</dbReference>
<dbReference type="Pfam" id="PF23114">
    <property type="entry name" value="NAD-bd_HRPKS_sdrA"/>
    <property type="match status" value="1"/>
</dbReference>
<dbReference type="InterPro" id="IPR013968">
    <property type="entry name" value="PKS_KR"/>
</dbReference>
<dbReference type="SMART" id="SM00822">
    <property type="entry name" value="PKS_KR"/>
    <property type="match status" value="1"/>
</dbReference>
<keyword evidence="3" id="KW-0808">Transferase</keyword>
<dbReference type="SMART" id="SM00829">
    <property type="entry name" value="PKS_ER"/>
    <property type="match status" value="1"/>
</dbReference>
<dbReference type="InterPro" id="IPR016035">
    <property type="entry name" value="Acyl_Trfase/lysoPLipase"/>
</dbReference>
<evidence type="ECO:0000259" key="10">
    <source>
        <dbReference type="PROSITE" id="PS50075"/>
    </source>
</evidence>
<reference evidence="13 14" key="1">
    <citation type="submission" date="2018-05" db="EMBL/GenBank/DDBJ databases">
        <title>Genome sequencing and assembly of the regulated plant pathogen Lachnellula willkommii and related sister species for the development of diagnostic species identification markers.</title>
        <authorList>
            <person name="Giroux E."/>
            <person name="Bilodeau G."/>
        </authorList>
    </citation>
    <scope>NUCLEOTIDE SEQUENCE [LARGE SCALE GENOMIC DNA]</scope>
    <source>
        <strain evidence="13 14">CBS 268.59</strain>
    </source>
</reference>
<dbReference type="SUPFAM" id="SSF50129">
    <property type="entry name" value="GroES-like"/>
    <property type="match status" value="1"/>
</dbReference>
<dbReference type="GO" id="GO:0030639">
    <property type="term" value="P:polyketide biosynthetic process"/>
    <property type="evidence" value="ECO:0007669"/>
    <property type="project" value="UniProtKB-ARBA"/>
</dbReference>
<dbReference type="InterPro" id="IPR016036">
    <property type="entry name" value="Malonyl_transacylase_ACP-bd"/>
</dbReference>
<evidence type="ECO:0000256" key="3">
    <source>
        <dbReference type="ARBA" id="ARBA00022679"/>
    </source>
</evidence>
<evidence type="ECO:0000256" key="4">
    <source>
        <dbReference type="ARBA" id="ARBA00022857"/>
    </source>
</evidence>
<evidence type="ECO:0000259" key="12">
    <source>
        <dbReference type="PROSITE" id="PS52019"/>
    </source>
</evidence>
<dbReference type="EMBL" id="QGMK01000015">
    <property type="protein sequence ID" value="TVY85299.1"/>
    <property type="molecule type" value="Genomic_DNA"/>
</dbReference>
<dbReference type="PROSITE" id="PS52019">
    <property type="entry name" value="PKS_MFAS_DH"/>
    <property type="match status" value="1"/>
</dbReference>
<evidence type="ECO:0000256" key="7">
    <source>
        <dbReference type="ARBA" id="ARBA00023315"/>
    </source>
</evidence>
<dbReference type="Pfam" id="PF00109">
    <property type="entry name" value="ketoacyl-synt"/>
    <property type="match status" value="1"/>
</dbReference>
<dbReference type="InterPro" id="IPR057326">
    <property type="entry name" value="KR_dom"/>
</dbReference>